<keyword evidence="1" id="KW-0732">Signal</keyword>
<organism evidence="2 3">
    <name type="scientific">Tuber borchii</name>
    <name type="common">White truffle</name>
    <dbReference type="NCBI Taxonomy" id="42251"/>
    <lineage>
        <taxon>Eukaryota</taxon>
        <taxon>Fungi</taxon>
        <taxon>Dikarya</taxon>
        <taxon>Ascomycota</taxon>
        <taxon>Pezizomycotina</taxon>
        <taxon>Pezizomycetes</taxon>
        <taxon>Pezizales</taxon>
        <taxon>Tuberaceae</taxon>
        <taxon>Tuber</taxon>
    </lineage>
</organism>
<dbReference type="AlphaFoldDB" id="A0A2T6ZTQ7"/>
<feature type="signal peptide" evidence="1">
    <location>
        <begin position="1"/>
        <end position="21"/>
    </location>
</feature>
<protein>
    <recommendedName>
        <fullName evidence="4">Secreted protein</fullName>
    </recommendedName>
</protein>
<evidence type="ECO:0000313" key="2">
    <source>
        <dbReference type="EMBL" id="PUU78889.1"/>
    </source>
</evidence>
<dbReference type="EMBL" id="NESQ01000104">
    <property type="protein sequence ID" value="PUU78889.1"/>
    <property type="molecule type" value="Genomic_DNA"/>
</dbReference>
<evidence type="ECO:0000256" key="1">
    <source>
        <dbReference type="SAM" id="SignalP"/>
    </source>
</evidence>
<keyword evidence="3" id="KW-1185">Reference proteome</keyword>
<name>A0A2T6ZTQ7_TUBBO</name>
<evidence type="ECO:0008006" key="4">
    <source>
        <dbReference type="Google" id="ProtNLM"/>
    </source>
</evidence>
<reference evidence="2 3" key="1">
    <citation type="submission" date="2017-04" db="EMBL/GenBank/DDBJ databases">
        <title>Draft genome sequence of Tuber borchii Vittad., a whitish edible truffle.</title>
        <authorList>
            <consortium name="DOE Joint Genome Institute"/>
            <person name="Murat C."/>
            <person name="Kuo A."/>
            <person name="Barry K.W."/>
            <person name="Clum A."/>
            <person name="Dockter R.B."/>
            <person name="Fauchery L."/>
            <person name="Iotti M."/>
            <person name="Kohler A."/>
            <person name="Labutti K."/>
            <person name="Lindquist E.A."/>
            <person name="Lipzen A."/>
            <person name="Ohm R.A."/>
            <person name="Wang M."/>
            <person name="Grigoriev I.V."/>
            <person name="Zambonelli A."/>
            <person name="Martin F.M."/>
        </authorList>
    </citation>
    <scope>NUCLEOTIDE SEQUENCE [LARGE SCALE GENOMIC DNA]</scope>
    <source>
        <strain evidence="2 3">Tbo3840</strain>
    </source>
</reference>
<sequence length="98" mass="11177">MSLPVLGMLYALCHSLTSVEAGGLTIPYRTQQSAEKYPIQVSITKKYRYSTVMRSVNHEFIPYSLPTCGHTNKSPVSHFFSYPPLPHHHHHNKPSDQR</sequence>
<gene>
    <name evidence="2" type="ORF">B9Z19DRAFT_28369</name>
</gene>
<comment type="caution">
    <text evidence="2">The sequence shown here is derived from an EMBL/GenBank/DDBJ whole genome shotgun (WGS) entry which is preliminary data.</text>
</comment>
<accession>A0A2T6ZTQ7</accession>
<feature type="chain" id="PRO_5015761197" description="Secreted protein" evidence="1">
    <location>
        <begin position="22"/>
        <end position="98"/>
    </location>
</feature>
<evidence type="ECO:0000313" key="3">
    <source>
        <dbReference type="Proteomes" id="UP000244722"/>
    </source>
</evidence>
<proteinExistence type="predicted"/>
<dbReference type="Proteomes" id="UP000244722">
    <property type="component" value="Unassembled WGS sequence"/>
</dbReference>